<dbReference type="Gene3D" id="6.10.250.730">
    <property type="match status" value="1"/>
</dbReference>
<organism evidence="2 3">
    <name type="scientific">Neorhizobium lilium</name>
    <dbReference type="NCBI Taxonomy" id="2503024"/>
    <lineage>
        <taxon>Bacteria</taxon>
        <taxon>Pseudomonadati</taxon>
        <taxon>Pseudomonadota</taxon>
        <taxon>Alphaproteobacteria</taxon>
        <taxon>Hyphomicrobiales</taxon>
        <taxon>Rhizobiaceae</taxon>
        <taxon>Rhizobium/Agrobacterium group</taxon>
        <taxon>Neorhizobium</taxon>
    </lineage>
</organism>
<feature type="region of interest" description="Disordered" evidence="1">
    <location>
        <begin position="1"/>
        <end position="21"/>
    </location>
</feature>
<dbReference type="Proteomes" id="UP000287687">
    <property type="component" value="Unassembled WGS sequence"/>
</dbReference>
<protein>
    <submittedName>
        <fullName evidence="2">DUF982 domain-containing protein</fullName>
    </submittedName>
</protein>
<sequence length="125" mass="14069">MRLCSVRQDPPPPVPGEGADHRDVCRPTTCDKRYSLNSVIAVGFTLEWSYSVSVWDDGAGERRIHGPRAALRYLQDDFSIRSGQAYWTAIDACNAALLHRCDVDEARTHFIAAYAEYMVKLHGQQ</sequence>
<name>A0A444LJS3_9HYPH</name>
<comment type="caution">
    <text evidence="2">The sequence shown here is derived from an EMBL/GenBank/DDBJ whole genome shotgun (WGS) entry which is preliminary data.</text>
</comment>
<proteinExistence type="predicted"/>
<dbReference type="InterPro" id="IPR010385">
    <property type="entry name" value="DUF982"/>
</dbReference>
<evidence type="ECO:0000313" key="2">
    <source>
        <dbReference type="EMBL" id="RWX79244.1"/>
    </source>
</evidence>
<reference evidence="2 3" key="1">
    <citation type="submission" date="2019-01" db="EMBL/GenBank/DDBJ databases">
        <title>The draft genome of Rhizobium sp. 24NR.</title>
        <authorList>
            <person name="Liu L."/>
            <person name="Liang L."/>
            <person name="Shi S."/>
            <person name="Xu L."/>
            <person name="Wang X."/>
            <person name="Li L."/>
            <person name="Zhang X."/>
        </authorList>
    </citation>
    <scope>NUCLEOTIDE SEQUENCE [LARGE SCALE GENOMIC DNA]</scope>
    <source>
        <strain evidence="2 3">24NR</strain>
    </source>
</reference>
<dbReference type="EMBL" id="SBIP01000002">
    <property type="protein sequence ID" value="RWX79244.1"/>
    <property type="molecule type" value="Genomic_DNA"/>
</dbReference>
<accession>A0A444LJS3</accession>
<keyword evidence="3" id="KW-1185">Reference proteome</keyword>
<dbReference type="OrthoDB" id="8420443at2"/>
<evidence type="ECO:0000256" key="1">
    <source>
        <dbReference type="SAM" id="MobiDB-lite"/>
    </source>
</evidence>
<gene>
    <name evidence="2" type="ORF">EPK99_11845</name>
</gene>
<evidence type="ECO:0000313" key="3">
    <source>
        <dbReference type="Proteomes" id="UP000287687"/>
    </source>
</evidence>
<dbReference type="Pfam" id="PF06169">
    <property type="entry name" value="DUF982"/>
    <property type="match status" value="1"/>
</dbReference>
<dbReference type="AlphaFoldDB" id="A0A444LJS3"/>